<keyword evidence="2" id="KW-1185">Reference proteome</keyword>
<dbReference type="Proteomes" id="UP001274896">
    <property type="component" value="Unassembled WGS sequence"/>
</dbReference>
<evidence type="ECO:0000313" key="2">
    <source>
        <dbReference type="Proteomes" id="UP001274896"/>
    </source>
</evidence>
<reference evidence="1" key="1">
    <citation type="submission" date="2023-06" db="EMBL/GenBank/DDBJ databases">
        <title>Male Hemibagrus guttatus genome.</title>
        <authorList>
            <person name="Bian C."/>
        </authorList>
    </citation>
    <scope>NUCLEOTIDE SEQUENCE</scope>
    <source>
        <strain evidence="1">Male_cb2023</strain>
        <tissue evidence="1">Muscle</tissue>
    </source>
</reference>
<name>A0AAE0RLD7_9TELE</name>
<evidence type="ECO:0000313" key="1">
    <source>
        <dbReference type="EMBL" id="KAK3557498.1"/>
    </source>
</evidence>
<proteinExistence type="predicted"/>
<comment type="caution">
    <text evidence="1">The sequence shown here is derived from an EMBL/GenBank/DDBJ whole genome shotgun (WGS) entry which is preliminary data.</text>
</comment>
<accession>A0AAE0RLD7</accession>
<gene>
    <name evidence="1" type="ORF">QTP70_028307</name>
</gene>
<sequence length="162" mass="17476">MIGITDTEIGSEARVGEAQIEKEFPPPLPAICRKKGGAVGKKLDDALDLLNEACTYNNLGLGFRTAALSPEEKLRSEASFSTSVFEDNDAADIQEALVTFVLNIFVVTRARDGGLQKQAGIAIEGTEELSGIPDVARACAFLMGLICTLELCYPKKLKYTFE</sequence>
<feature type="non-terminal residue" evidence="1">
    <location>
        <position position="1"/>
    </location>
</feature>
<organism evidence="1 2">
    <name type="scientific">Hemibagrus guttatus</name>
    <dbReference type="NCBI Taxonomy" id="175788"/>
    <lineage>
        <taxon>Eukaryota</taxon>
        <taxon>Metazoa</taxon>
        <taxon>Chordata</taxon>
        <taxon>Craniata</taxon>
        <taxon>Vertebrata</taxon>
        <taxon>Euteleostomi</taxon>
        <taxon>Actinopterygii</taxon>
        <taxon>Neopterygii</taxon>
        <taxon>Teleostei</taxon>
        <taxon>Ostariophysi</taxon>
        <taxon>Siluriformes</taxon>
        <taxon>Bagridae</taxon>
        <taxon>Hemibagrus</taxon>
    </lineage>
</organism>
<dbReference type="AlphaFoldDB" id="A0AAE0RLD7"/>
<protein>
    <submittedName>
        <fullName evidence="1">Uncharacterized protein</fullName>
    </submittedName>
</protein>
<dbReference type="EMBL" id="JAUCMX010000001">
    <property type="protein sequence ID" value="KAK3557498.1"/>
    <property type="molecule type" value="Genomic_DNA"/>
</dbReference>